<name>A0A6A5ZR86_9PLEO</name>
<keyword evidence="1" id="KW-0812">Transmembrane</keyword>
<reference evidence="2" key="1">
    <citation type="journal article" date="2020" name="Stud. Mycol.">
        <title>101 Dothideomycetes genomes: a test case for predicting lifestyles and emergence of pathogens.</title>
        <authorList>
            <person name="Haridas S."/>
            <person name="Albert R."/>
            <person name="Binder M."/>
            <person name="Bloem J."/>
            <person name="Labutti K."/>
            <person name="Salamov A."/>
            <person name="Andreopoulos B."/>
            <person name="Baker S."/>
            <person name="Barry K."/>
            <person name="Bills G."/>
            <person name="Bluhm B."/>
            <person name="Cannon C."/>
            <person name="Castanera R."/>
            <person name="Culley D."/>
            <person name="Daum C."/>
            <person name="Ezra D."/>
            <person name="Gonzalez J."/>
            <person name="Henrissat B."/>
            <person name="Kuo A."/>
            <person name="Liang C."/>
            <person name="Lipzen A."/>
            <person name="Lutzoni F."/>
            <person name="Magnuson J."/>
            <person name="Mondo S."/>
            <person name="Nolan M."/>
            <person name="Ohm R."/>
            <person name="Pangilinan J."/>
            <person name="Park H.-J."/>
            <person name="Ramirez L."/>
            <person name="Alfaro M."/>
            <person name="Sun H."/>
            <person name="Tritt A."/>
            <person name="Yoshinaga Y."/>
            <person name="Zwiers L.-H."/>
            <person name="Turgeon B."/>
            <person name="Goodwin S."/>
            <person name="Spatafora J."/>
            <person name="Crous P."/>
            <person name="Grigoriev I."/>
        </authorList>
    </citation>
    <scope>NUCLEOTIDE SEQUENCE</scope>
    <source>
        <strain evidence="2">CBS 627.86</strain>
    </source>
</reference>
<dbReference type="AlphaFoldDB" id="A0A6A5ZR86"/>
<dbReference type="Proteomes" id="UP000799770">
    <property type="component" value="Unassembled WGS sequence"/>
</dbReference>
<proteinExistence type="predicted"/>
<evidence type="ECO:0000256" key="1">
    <source>
        <dbReference type="SAM" id="Phobius"/>
    </source>
</evidence>
<accession>A0A6A5ZR86</accession>
<protein>
    <submittedName>
        <fullName evidence="2">Uncharacterized protein</fullName>
    </submittedName>
</protein>
<feature type="transmembrane region" description="Helical" evidence="1">
    <location>
        <begin position="89"/>
        <end position="109"/>
    </location>
</feature>
<dbReference type="OrthoDB" id="3799542at2759"/>
<keyword evidence="1" id="KW-0472">Membrane</keyword>
<keyword evidence="1" id="KW-1133">Transmembrane helix</keyword>
<sequence>MCARITTHHAITTTSTHYLPSPTTRPHPSDNVQTLFTSLLRLPLRPPTLITRTHILDRIRYATHKIYFNYLVTGPAYLLEPAERICFDFFILVLLGAIAYCTFLLAPLFMRLFGCLGKGVLGEQGIDVVERAAQEALVNWSGNMSFSVRRIAVVTGGRREMAVATS</sequence>
<dbReference type="EMBL" id="ML977311">
    <property type="protein sequence ID" value="KAF2122202.1"/>
    <property type="molecule type" value="Genomic_DNA"/>
</dbReference>
<organism evidence="2 3">
    <name type="scientific">Lophiotrema nucula</name>
    <dbReference type="NCBI Taxonomy" id="690887"/>
    <lineage>
        <taxon>Eukaryota</taxon>
        <taxon>Fungi</taxon>
        <taxon>Dikarya</taxon>
        <taxon>Ascomycota</taxon>
        <taxon>Pezizomycotina</taxon>
        <taxon>Dothideomycetes</taxon>
        <taxon>Pleosporomycetidae</taxon>
        <taxon>Pleosporales</taxon>
        <taxon>Lophiotremataceae</taxon>
        <taxon>Lophiotrema</taxon>
    </lineage>
</organism>
<evidence type="ECO:0000313" key="2">
    <source>
        <dbReference type="EMBL" id="KAF2122202.1"/>
    </source>
</evidence>
<gene>
    <name evidence="2" type="ORF">BDV96DRAFT_594118</name>
</gene>
<keyword evidence="3" id="KW-1185">Reference proteome</keyword>
<evidence type="ECO:0000313" key="3">
    <source>
        <dbReference type="Proteomes" id="UP000799770"/>
    </source>
</evidence>